<feature type="chain" id="PRO_5047320018" evidence="2">
    <location>
        <begin position="20"/>
        <end position="267"/>
    </location>
</feature>
<evidence type="ECO:0000256" key="2">
    <source>
        <dbReference type="SAM" id="SignalP"/>
    </source>
</evidence>
<dbReference type="InterPro" id="IPR018114">
    <property type="entry name" value="TRYPSIN_HIS"/>
</dbReference>
<dbReference type="Proteomes" id="UP001499910">
    <property type="component" value="Unassembled WGS sequence"/>
</dbReference>
<keyword evidence="1 2" id="KW-0732">Signal</keyword>
<dbReference type="PROSITE" id="PS00134">
    <property type="entry name" value="TRYPSIN_HIS"/>
    <property type="match status" value="1"/>
</dbReference>
<name>A0ABP9LCD7_9RHOB</name>
<comment type="caution">
    <text evidence="3">The sequence shown here is derived from an EMBL/GenBank/DDBJ whole genome shotgun (WGS) entry which is preliminary data.</text>
</comment>
<dbReference type="InterPro" id="IPR050966">
    <property type="entry name" value="Glutamyl_endopeptidase"/>
</dbReference>
<dbReference type="RefSeq" id="WP_259550437.1">
    <property type="nucleotide sequence ID" value="NZ_BAABHW010000002.1"/>
</dbReference>
<dbReference type="InterPro" id="IPR009003">
    <property type="entry name" value="Peptidase_S1_PA"/>
</dbReference>
<dbReference type="SUPFAM" id="SSF50494">
    <property type="entry name" value="Trypsin-like serine proteases"/>
    <property type="match status" value="1"/>
</dbReference>
<proteinExistence type="predicted"/>
<dbReference type="Pfam" id="PF13365">
    <property type="entry name" value="Trypsin_2"/>
    <property type="match status" value="1"/>
</dbReference>
<organism evidence="3 4">
    <name type="scientific">[Roseibacterium] beibuensis</name>
    <dbReference type="NCBI Taxonomy" id="1193142"/>
    <lineage>
        <taxon>Bacteria</taxon>
        <taxon>Pseudomonadati</taxon>
        <taxon>Pseudomonadota</taxon>
        <taxon>Alphaproteobacteria</taxon>
        <taxon>Rhodobacterales</taxon>
        <taxon>Roseobacteraceae</taxon>
        <taxon>Roseicyclus</taxon>
    </lineage>
</organism>
<feature type="signal peptide" evidence="2">
    <location>
        <begin position="1"/>
        <end position="19"/>
    </location>
</feature>
<dbReference type="EMBL" id="BAABHW010000002">
    <property type="protein sequence ID" value="GAA5073359.1"/>
    <property type="molecule type" value="Genomic_DNA"/>
</dbReference>
<accession>A0ABP9LCD7</accession>
<dbReference type="Gene3D" id="2.40.10.10">
    <property type="entry name" value="Trypsin-like serine proteases"/>
    <property type="match status" value="2"/>
</dbReference>
<gene>
    <name evidence="3" type="ORF">GCM10023209_19170</name>
</gene>
<keyword evidence="4" id="KW-1185">Reference proteome</keyword>
<dbReference type="PANTHER" id="PTHR15462:SF8">
    <property type="entry name" value="SERINE PROTEASE"/>
    <property type="match status" value="1"/>
</dbReference>
<reference evidence="4" key="1">
    <citation type="journal article" date="2019" name="Int. J. Syst. Evol. Microbiol.">
        <title>The Global Catalogue of Microorganisms (GCM) 10K type strain sequencing project: providing services to taxonomists for standard genome sequencing and annotation.</title>
        <authorList>
            <consortium name="The Broad Institute Genomics Platform"/>
            <consortium name="The Broad Institute Genome Sequencing Center for Infectious Disease"/>
            <person name="Wu L."/>
            <person name="Ma J."/>
        </authorList>
    </citation>
    <scope>NUCLEOTIDE SEQUENCE [LARGE SCALE GENOMIC DNA]</scope>
    <source>
        <strain evidence="4">JCM 18015</strain>
    </source>
</reference>
<protein>
    <submittedName>
        <fullName evidence="3">Trypsin-like serine protease</fullName>
    </submittedName>
</protein>
<dbReference type="InterPro" id="IPR043504">
    <property type="entry name" value="Peptidase_S1_PA_chymotrypsin"/>
</dbReference>
<evidence type="ECO:0000256" key="1">
    <source>
        <dbReference type="ARBA" id="ARBA00022729"/>
    </source>
</evidence>
<evidence type="ECO:0000313" key="3">
    <source>
        <dbReference type="EMBL" id="GAA5073359.1"/>
    </source>
</evidence>
<dbReference type="PANTHER" id="PTHR15462">
    <property type="entry name" value="SERINE PROTEASE"/>
    <property type="match status" value="1"/>
</dbReference>
<sequence>MKYLSVLLMAVLAAFPALAQQDGALHSLTTGDDIRGWEAVGRLDTGVSFCTATLITPDLVLTAAHCLYHPRTGARLSDDALLFQAGLRNGRPEALRGVRASHVSPGYVAANRTELSMIALDLALLELDLPLRTGRIAPIPSGRGAVPRTEVTVVSYGQDREAFASIEEGCEILMRRDSVRSLSCRVDQGSSGAPVMRMTADGPEIIAVMAASGRDSAGGAMSLAVALEGRLDDLMAMQAGHASGGAVTIIRPGATGRGRLEGHFIRP</sequence>
<evidence type="ECO:0000313" key="4">
    <source>
        <dbReference type="Proteomes" id="UP001499910"/>
    </source>
</evidence>